<dbReference type="Proteomes" id="UP000551878">
    <property type="component" value="Unassembled WGS sequence"/>
</dbReference>
<evidence type="ECO:0000256" key="2">
    <source>
        <dbReference type="SAM" id="Phobius"/>
    </source>
</evidence>
<dbReference type="PANTHER" id="PTHR31610">
    <property type="entry name" value="SLR0360 PROTEIN"/>
    <property type="match status" value="1"/>
</dbReference>
<feature type="transmembrane region" description="Helical" evidence="2">
    <location>
        <begin position="87"/>
        <end position="108"/>
    </location>
</feature>
<feature type="transmembrane region" description="Helical" evidence="2">
    <location>
        <begin position="46"/>
        <end position="66"/>
    </location>
</feature>
<feature type="region of interest" description="Disordered" evidence="1">
    <location>
        <begin position="496"/>
        <end position="519"/>
    </location>
</feature>
<accession>A0A840QKN3</accession>
<feature type="transmembrane region" description="Helical" evidence="2">
    <location>
        <begin position="464"/>
        <end position="485"/>
    </location>
</feature>
<feature type="transmembrane region" description="Helical" evidence="2">
    <location>
        <begin position="442"/>
        <end position="458"/>
    </location>
</feature>
<protein>
    <submittedName>
        <fullName evidence="3">AGZA family xanthine/uracil permease-like MFS transporter</fullName>
    </submittedName>
</protein>
<reference evidence="3 4" key="1">
    <citation type="submission" date="2020-08" db="EMBL/GenBank/DDBJ databases">
        <title>Genomic Encyclopedia of Type Strains, Phase IV (KMG-IV): sequencing the most valuable type-strain genomes for metagenomic binning, comparative biology and taxonomic classification.</title>
        <authorList>
            <person name="Goeker M."/>
        </authorList>
    </citation>
    <scope>NUCLEOTIDE SEQUENCE [LARGE SCALE GENOMIC DNA]</scope>
    <source>
        <strain evidence="3 4">DSM 24696</strain>
    </source>
</reference>
<name>A0A840QKN3_9BACI</name>
<dbReference type="RefSeq" id="WP_246421442.1">
    <property type="nucleotide sequence ID" value="NZ_JACHHB010000001.1"/>
</dbReference>
<evidence type="ECO:0000313" key="3">
    <source>
        <dbReference type="EMBL" id="MBB5171977.1"/>
    </source>
</evidence>
<feature type="transmembrane region" description="Helical" evidence="2">
    <location>
        <begin position="114"/>
        <end position="135"/>
    </location>
</feature>
<keyword evidence="2" id="KW-0812">Transmembrane</keyword>
<feature type="transmembrane region" description="Helical" evidence="2">
    <location>
        <begin position="243"/>
        <end position="267"/>
    </location>
</feature>
<feature type="transmembrane region" description="Helical" evidence="2">
    <location>
        <begin position="20"/>
        <end position="40"/>
    </location>
</feature>
<feature type="transmembrane region" description="Helical" evidence="2">
    <location>
        <begin position="352"/>
        <end position="371"/>
    </location>
</feature>
<dbReference type="PANTHER" id="PTHR31610:SF0">
    <property type="entry name" value="SLC26A_SULP TRANSPORTER DOMAIN-CONTAINING PROTEIN"/>
    <property type="match status" value="1"/>
</dbReference>
<evidence type="ECO:0000256" key="1">
    <source>
        <dbReference type="SAM" id="MobiDB-lite"/>
    </source>
</evidence>
<gene>
    <name evidence="3" type="ORF">HNQ41_000117</name>
</gene>
<sequence length="519" mass="55640">MTGKANVYPWFKKEDTDAFFALFQNNLANFVIIAVTMLGLGFPTSLVFGQVIPGAAVAVIFGNLYYAYMANRLAKKENRTDVTAMSYGISTPVMFVFLFGVLVPAHSLTGDPVLAWQIALAAAFLSGLIELLASLSGNWIQRNLPRAAMLGALAGVALTFIAGEMIFHTFEMPIVGLFVLAVILVGIVGKITLPFRIPTSLFAIVIGTALAFSIGYVEFGAIREGLSHIGFYPLLPSFAVFEGLQYLFGGMIALLAVILPITIYNAVETMNNVEAMSAEGDNYDVRECQAVDGVGTMLGAAFGGMFPTTIYLASVGAKSMGAGRGYSLLNAGVFAFAAMTGVIAALSEMIPIAVIAPILVYVGVMMVSSAFDKNEKKYYPAVALAMLPYFANYLMTNFSNDAPQVVSDVSTGIVPLGEGAMFTAILLGAITVFIIDHAFHKAAIFSCIAAFLSYFGFMHAPELAFGAATEFAIGYVFIGFFFIAIHLKEPKHVTKQEPTADIQPNDRFSFPHSNEEKAF</sequence>
<feature type="transmembrane region" description="Helical" evidence="2">
    <location>
        <begin position="328"/>
        <end position="346"/>
    </location>
</feature>
<keyword evidence="2" id="KW-0472">Membrane</keyword>
<proteinExistence type="predicted"/>
<keyword evidence="2" id="KW-1133">Transmembrane helix</keyword>
<feature type="transmembrane region" description="Helical" evidence="2">
    <location>
        <begin position="173"/>
        <end position="193"/>
    </location>
</feature>
<evidence type="ECO:0000313" key="4">
    <source>
        <dbReference type="Proteomes" id="UP000551878"/>
    </source>
</evidence>
<feature type="transmembrane region" description="Helical" evidence="2">
    <location>
        <begin position="147"/>
        <end position="167"/>
    </location>
</feature>
<organism evidence="3 4">
    <name type="scientific">Texcoconibacillus texcoconensis</name>
    <dbReference type="NCBI Taxonomy" id="1095777"/>
    <lineage>
        <taxon>Bacteria</taxon>
        <taxon>Bacillati</taxon>
        <taxon>Bacillota</taxon>
        <taxon>Bacilli</taxon>
        <taxon>Bacillales</taxon>
        <taxon>Bacillaceae</taxon>
        <taxon>Texcoconibacillus</taxon>
    </lineage>
</organism>
<dbReference type="AlphaFoldDB" id="A0A840QKN3"/>
<feature type="transmembrane region" description="Helical" evidence="2">
    <location>
        <begin position="416"/>
        <end position="435"/>
    </location>
</feature>
<dbReference type="EMBL" id="JACHHB010000001">
    <property type="protein sequence ID" value="MBB5171977.1"/>
    <property type="molecule type" value="Genomic_DNA"/>
</dbReference>
<keyword evidence="4" id="KW-1185">Reference proteome</keyword>
<feature type="transmembrane region" description="Helical" evidence="2">
    <location>
        <begin position="378"/>
        <end position="396"/>
    </location>
</feature>
<feature type="transmembrane region" description="Helical" evidence="2">
    <location>
        <begin position="200"/>
        <end position="223"/>
    </location>
</feature>
<comment type="caution">
    <text evidence="3">The sequence shown here is derived from an EMBL/GenBank/DDBJ whole genome shotgun (WGS) entry which is preliminary data.</text>
</comment>